<evidence type="ECO:0000256" key="9">
    <source>
        <dbReference type="SAM" id="Phobius"/>
    </source>
</evidence>
<feature type="transmembrane region" description="Helical" evidence="9">
    <location>
        <begin position="110"/>
        <end position="132"/>
    </location>
</feature>
<evidence type="ECO:0000256" key="8">
    <source>
        <dbReference type="SAM" id="MobiDB-lite"/>
    </source>
</evidence>
<name>A0ABS4VPU2_9PSEU</name>
<keyword evidence="5" id="KW-0573">Peptidoglycan synthesis</keyword>
<organism evidence="10 11">
    <name type="scientific">Pseudonocardia parietis</name>
    <dbReference type="NCBI Taxonomy" id="570936"/>
    <lineage>
        <taxon>Bacteria</taxon>
        <taxon>Bacillati</taxon>
        <taxon>Actinomycetota</taxon>
        <taxon>Actinomycetes</taxon>
        <taxon>Pseudonocardiales</taxon>
        <taxon>Pseudonocardiaceae</taxon>
        <taxon>Pseudonocardia</taxon>
    </lineage>
</organism>
<keyword evidence="11" id="KW-1185">Reference proteome</keyword>
<keyword evidence="6 9" id="KW-1133">Transmembrane helix</keyword>
<accession>A0ABS4VPU2</accession>
<feature type="transmembrane region" description="Helical" evidence="9">
    <location>
        <begin position="584"/>
        <end position="608"/>
    </location>
</feature>
<dbReference type="Proteomes" id="UP001519295">
    <property type="component" value="Unassembled WGS sequence"/>
</dbReference>
<feature type="transmembrane region" description="Helical" evidence="9">
    <location>
        <begin position="514"/>
        <end position="536"/>
    </location>
</feature>
<gene>
    <name evidence="10" type="ORF">JOF36_001640</name>
</gene>
<feature type="transmembrane region" description="Helical" evidence="9">
    <location>
        <begin position="371"/>
        <end position="390"/>
    </location>
</feature>
<reference evidence="10 11" key="1">
    <citation type="submission" date="2021-03" db="EMBL/GenBank/DDBJ databases">
        <title>Sequencing the genomes of 1000 actinobacteria strains.</title>
        <authorList>
            <person name="Klenk H.-P."/>
        </authorList>
    </citation>
    <scope>NUCLEOTIDE SEQUENCE [LARGE SCALE GENOMIC DNA]</scope>
    <source>
        <strain evidence="10 11">DSM 45256</strain>
    </source>
</reference>
<feature type="transmembrane region" description="Helical" evidence="9">
    <location>
        <begin position="258"/>
        <end position="278"/>
    </location>
</feature>
<evidence type="ECO:0000256" key="5">
    <source>
        <dbReference type="ARBA" id="ARBA00022984"/>
    </source>
</evidence>
<evidence type="ECO:0000256" key="2">
    <source>
        <dbReference type="ARBA" id="ARBA00022475"/>
    </source>
</evidence>
<feature type="transmembrane region" description="Helical" evidence="9">
    <location>
        <begin position="290"/>
        <end position="309"/>
    </location>
</feature>
<feature type="transmembrane region" description="Helical" evidence="9">
    <location>
        <begin position="222"/>
        <end position="246"/>
    </location>
</feature>
<evidence type="ECO:0000313" key="10">
    <source>
        <dbReference type="EMBL" id="MBP2365944.1"/>
    </source>
</evidence>
<keyword evidence="7 9" id="KW-0472">Membrane</keyword>
<evidence type="ECO:0000256" key="6">
    <source>
        <dbReference type="ARBA" id="ARBA00022989"/>
    </source>
</evidence>
<feature type="transmembrane region" description="Helical" evidence="9">
    <location>
        <begin position="329"/>
        <end position="351"/>
    </location>
</feature>
<evidence type="ECO:0000256" key="3">
    <source>
        <dbReference type="ARBA" id="ARBA00022692"/>
    </source>
</evidence>
<feature type="transmembrane region" description="Helical" evidence="9">
    <location>
        <begin position="488"/>
        <end position="508"/>
    </location>
</feature>
<evidence type="ECO:0000256" key="7">
    <source>
        <dbReference type="ARBA" id="ARBA00023136"/>
    </source>
</evidence>
<feature type="compositionally biased region" description="Basic and acidic residues" evidence="8">
    <location>
        <begin position="1"/>
        <end position="11"/>
    </location>
</feature>
<dbReference type="PANTHER" id="PTHR47019">
    <property type="entry name" value="LIPID II FLIPPASE MURJ"/>
    <property type="match status" value="1"/>
</dbReference>
<feature type="transmembrane region" description="Helical" evidence="9">
    <location>
        <begin position="184"/>
        <end position="210"/>
    </location>
</feature>
<protein>
    <submittedName>
        <fullName evidence="10">Peptidoglycan lipid II flippase</fullName>
    </submittedName>
</protein>
<feature type="transmembrane region" description="Helical" evidence="9">
    <location>
        <begin position="144"/>
        <end position="164"/>
    </location>
</feature>
<dbReference type="CDD" id="cd13123">
    <property type="entry name" value="MATE_MurJ_like"/>
    <property type="match status" value="1"/>
</dbReference>
<dbReference type="PANTHER" id="PTHR47019:SF1">
    <property type="entry name" value="LIPID II FLIPPASE MURJ"/>
    <property type="match status" value="1"/>
</dbReference>
<dbReference type="InterPro" id="IPR051050">
    <property type="entry name" value="Lipid_II_flippase_MurJ/MviN"/>
</dbReference>
<dbReference type="NCBIfam" id="TIGR01695">
    <property type="entry name" value="murJ_mviN"/>
    <property type="match status" value="1"/>
</dbReference>
<keyword evidence="3 9" id="KW-0812">Transmembrane</keyword>
<dbReference type="InterPro" id="IPR004268">
    <property type="entry name" value="MurJ"/>
</dbReference>
<evidence type="ECO:0000256" key="4">
    <source>
        <dbReference type="ARBA" id="ARBA00022960"/>
    </source>
</evidence>
<keyword evidence="4" id="KW-0133">Cell shape</keyword>
<sequence length="623" mass="64714">MREDRRAERAPIPRPVMPGGARPAPAESAAEVTRPVGPPVRPDDGPETTPIDPVPAAPEDRTVPTAGAEPVLSAGAEPVPASGAERGPGKGTENAGSLVRSSGMIAIASLVSRITGFVRNLALVAVLGLAVVNDSYTVSNTLPNIVYELLLGGVLTSVMIPVLVRAQAEDADGGEQFTRRLLTVVGAALLVATALAMLAAPLLTALYLGSGDSQANPELATAFAWLLLPQIFFYGIGALLGAILNSKQVFGPFAWAPVLNNVVVLGVLVVFVLVPGEISADPVRLGDPKLLVLGLGTTLGIVVQALVLIPFMRRIGFRYKPVWGWDPRLSLAGGMALWIVGYVLVGQAGYIVTTRVAFAADPGSVATYTNAWLLLQVPYGVLGVSLLTALMPRMSRAAANGDTGQVVSDLSLGARLSTVGLVPIAAVMTAFGGALGTALFSVGAASGEGAARLGETVAWSAFGLLPYAVTMLQMRVFYAMTDSRTPTLIQVGMVGVKIPLLLACPLILPADQVVLGLAAANALSFVGGAVIGQWLLRRRLGRIRTGEVLDTLVRVTLASAVGAAIAWGLTLLVEPAIADWPVVAQAWTLLVGGTLIALPLAVVGMRLLKVRELDAVFRRLARR</sequence>
<keyword evidence="2" id="KW-1003">Cell membrane</keyword>
<feature type="transmembrane region" description="Helical" evidence="9">
    <location>
        <begin position="548"/>
        <end position="572"/>
    </location>
</feature>
<evidence type="ECO:0000313" key="11">
    <source>
        <dbReference type="Proteomes" id="UP001519295"/>
    </source>
</evidence>
<dbReference type="RefSeq" id="WP_210025836.1">
    <property type="nucleotide sequence ID" value="NZ_JAGINU010000001.1"/>
</dbReference>
<dbReference type="PRINTS" id="PR01806">
    <property type="entry name" value="VIRFACTRMVIN"/>
</dbReference>
<comment type="subcellular location">
    <subcellularLocation>
        <location evidence="1">Cell membrane</location>
        <topology evidence="1">Multi-pass membrane protein</topology>
    </subcellularLocation>
</comment>
<feature type="transmembrane region" description="Helical" evidence="9">
    <location>
        <begin position="457"/>
        <end position="476"/>
    </location>
</feature>
<evidence type="ECO:0000256" key="1">
    <source>
        <dbReference type="ARBA" id="ARBA00004651"/>
    </source>
</evidence>
<proteinExistence type="predicted"/>
<dbReference type="Pfam" id="PF03023">
    <property type="entry name" value="MurJ"/>
    <property type="match status" value="1"/>
</dbReference>
<feature type="transmembrane region" description="Helical" evidence="9">
    <location>
        <begin position="421"/>
        <end position="445"/>
    </location>
</feature>
<comment type="caution">
    <text evidence="10">The sequence shown here is derived from an EMBL/GenBank/DDBJ whole genome shotgun (WGS) entry which is preliminary data.</text>
</comment>
<dbReference type="EMBL" id="JAGINU010000001">
    <property type="protein sequence ID" value="MBP2365944.1"/>
    <property type="molecule type" value="Genomic_DNA"/>
</dbReference>
<feature type="region of interest" description="Disordered" evidence="8">
    <location>
        <begin position="1"/>
        <end position="96"/>
    </location>
</feature>